<evidence type="ECO:0000256" key="3">
    <source>
        <dbReference type="ARBA" id="ARBA00022898"/>
    </source>
</evidence>
<dbReference type="PROSITE" id="PS01236">
    <property type="entry name" value="PDXT_SNO_1"/>
    <property type="match status" value="1"/>
</dbReference>
<dbReference type="GO" id="GO:0016740">
    <property type="term" value="F:transferase activity"/>
    <property type="evidence" value="ECO:0007669"/>
    <property type="project" value="UniProtKB-KW"/>
</dbReference>
<keyword evidence="4 7" id="KW-0315">Glutamine amidotransferase</keyword>
<comment type="similarity">
    <text evidence="1 7">Belongs to the glutaminase PdxT/SNO family.</text>
</comment>
<dbReference type="EC" id="4.3.3.6" evidence="7"/>
<dbReference type="PIRSF" id="PIRSF005639">
    <property type="entry name" value="Glut_amidoT_SNO"/>
    <property type="match status" value="1"/>
</dbReference>
<keyword evidence="2 7" id="KW-0378">Hydrolase</keyword>
<gene>
    <name evidence="7" type="primary">pdxT</name>
    <name evidence="10" type="ORF">AKJ44_00100</name>
</gene>
<evidence type="ECO:0000256" key="7">
    <source>
        <dbReference type="HAMAP-Rule" id="MF_01615"/>
    </source>
</evidence>
<dbReference type="EMBL" id="LHXY01000001">
    <property type="protein sequence ID" value="KXB02542.1"/>
    <property type="molecule type" value="Genomic_DNA"/>
</dbReference>
<feature type="active site" description="Nucleophile" evidence="7 8">
    <location>
        <position position="84"/>
    </location>
</feature>
<organism evidence="10 11">
    <name type="scientific">candidate division MSBL1 archaeon SCGC-AAA261F17</name>
    <dbReference type="NCBI Taxonomy" id="1698274"/>
    <lineage>
        <taxon>Archaea</taxon>
        <taxon>Methanobacteriati</taxon>
        <taxon>Methanobacteriota</taxon>
        <taxon>candidate division MSBL1</taxon>
    </lineage>
</organism>
<dbReference type="NCBIfam" id="TIGR03800">
    <property type="entry name" value="PLP_synth_Pdx2"/>
    <property type="match status" value="1"/>
</dbReference>
<dbReference type="SUPFAM" id="SSF52317">
    <property type="entry name" value="Class I glutamine amidotransferase-like"/>
    <property type="match status" value="1"/>
</dbReference>
<feature type="active site" description="Charge relay system" evidence="7 8">
    <location>
        <position position="180"/>
    </location>
</feature>
<dbReference type="GO" id="GO:0006543">
    <property type="term" value="P:L-glutamine catabolic process"/>
    <property type="evidence" value="ECO:0007669"/>
    <property type="project" value="UniProtKB-UniRule"/>
</dbReference>
<evidence type="ECO:0000256" key="6">
    <source>
        <dbReference type="ARBA" id="ARBA00049534"/>
    </source>
</evidence>
<evidence type="ECO:0000256" key="9">
    <source>
        <dbReference type="PIRSR" id="PIRSR005639-2"/>
    </source>
</evidence>
<dbReference type="PANTHER" id="PTHR31559:SF0">
    <property type="entry name" value="PYRIDOXAL 5'-PHOSPHATE SYNTHASE SUBUNIT SNO1-RELATED"/>
    <property type="match status" value="1"/>
</dbReference>
<dbReference type="EC" id="3.5.1.2" evidence="7"/>
<dbReference type="CDD" id="cd01749">
    <property type="entry name" value="GATase1_PB"/>
    <property type="match status" value="1"/>
</dbReference>
<keyword evidence="3 7" id="KW-0663">Pyridoxal phosphate</keyword>
<dbReference type="AlphaFoldDB" id="A0A133V7Z7"/>
<dbReference type="Pfam" id="PF01174">
    <property type="entry name" value="SNO"/>
    <property type="match status" value="1"/>
</dbReference>
<dbReference type="GO" id="GO:0036381">
    <property type="term" value="F:pyridoxal 5'-phosphate synthase (glutamine hydrolysing) activity"/>
    <property type="evidence" value="ECO:0007669"/>
    <property type="project" value="UniProtKB-UniRule"/>
</dbReference>
<dbReference type="InterPro" id="IPR002161">
    <property type="entry name" value="PdxT/SNO"/>
</dbReference>
<dbReference type="GO" id="GO:0008614">
    <property type="term" value="P:pyridoxine metabolic process"/>
    <property type="evidence" value="ECO:0007669"/>
    <property type="project" value="TreeGrafter"/>
</dbReference>
<dbReference type="Proteomes" id="UP000070035">
    <property type="component" value="Unassembled WGS sequence"/>
</dbReference>
<dbReference type="InterPro" id="IPR021196">
    <property type="entry name" value="PdxT/SNO_CS"/>
</dbReference>
<dbReference type="InterPro" id="IPR029062">
    <property type="entry name" value="Class_I_gatase-like"/>
</dbReference>
<dbReference type="UniPathway" id="UPA00245"/>
<feature type="active site" description="Charge relay system" evidence="7 8">
    <location>
        <position position="182"/>
    </location>
</feature>
<dbReference type="PANTHER" id="PTHR31559">
    <property type="entry name" value="PYRIDOXAL 5'-PHOSPHATE SYNTHASE SUBUNIT SNO"/>
    <property type="match status" value="1"/>
</dbReference>
<protein>
    <recommendedName>
        <fullName evidence="7">Pyridoxal 5'-phosphate synthase subunit PdxT</fullName>
        <ecNumber evidence="7">4.3.3.6</ecNumber>
    </recommendedName>
    <alternativeName>
        <fullName evidence="7">Pdx2</fullName>
    </alternativeName>
    <alternativeName>
        <fullName evidence="7">Pyridoxal 5'-phosphate synthase glutaminase subunit</fullName>
        <ecNumber evidence="7">3.5.1.2</ecNumber>
    </alternativeName>
</protein>
<evidence type="ECO:0000256" key="1">
    <source>
        <dbReference type="ARBA" id="ARBA00008345"/>
    </source>
</evidence>
<dbReference type="GO" id="GO:0004359">
    <property type="term" value="F:glutaminase activity"/>
    <property type="evidence" value="ECO:0007669"/>
    <property type="project" value="UniProtKB-UniRule"/>
</dbReference>
<keyword evidence="5 7" id="KW-0456">Lyase</keyword>
<reference evidence="10 11" key="1">
    <citation type="journal article" date="2016" name="Sci. Rep.">
        <title>Metabolic traits of an uncultured archaeal lineage -MSBL1- from brine pools of the Red Sea.</title>
        <authorList>
            <person name="Mwirichia R."/>
            <person name="Alam I."/>
            <person name="Rashid M."/>
            <person name="Vinu M."/>
            <person name="Ba-Alawi W."/>
            <person name="Anthony Kamau A."/>
            <person name="Kamanda Ngugi D."/>
            <person name="Goker M."/>
            <person name="Klenk H.P."/>
            <person name="Bajic V."/>
            <person name="Stingl U."/>
        </authorList>
    </citation>
    <scope>NUCLEOTIDE SEQUENCE [LARGE SCALE GENOMIC DNA]</scope>
    <source>
        <strain evidence="10">SCGC-AAA261F17</strain>
    </source>
</reference>
<evidence type="ECO:0000256" key="5">
    <source>
        <dbReference type="ARBA" id="ARBA00023239"/>
    </source>
</evidence>
<feature type="binding site" evidence="7 9">
    <location>
        <position position="115"/>
    </location>
    <ligand>
        <name>L-glutamine</name>
        <dbReference type="ChEBI" id="CHEBI:58359"/>
    </ligand>
</feature>
<dbReference type="PROSITE" id="PS51130">
    <property type="entry name" value="PDXT_SNO_2"/>
    <property type="match status" value="1"/>
</dbReference>
<dbReference type="GO" id="GO:0042823">
    <property type="term" value="P:pyridoxal phosphate biosynthetic process"/>
    <property type="evidence" value="ECO:0007669"/>
    <property type="project" value="UniProtKB-UniRule"/>
</dbReference>
<name>A0A133V7Z7_9EURY</name>
<accession>A0A133V7Z7</accession>
<sequence length="201" mass="22120">MKIGVIGLQGAVSEHTEIINKAMRELDLEGKAFWLQEASQLSEVNGIIIPGGESTTIGRLMSTSGIFEKVKEMGRRGMPILGTCAGLILLAKEGDEEVEKTGQPLLNLMDMRITRNAFGRQRESFEVNLDIPAFGERPFRCVFIRAPAIEEVWSTVGVLAGYRGKIVAAKQENLVALAFHPELTDDTRAHKYFLNLCAASK</sequence>
<feature type="binding site" evidence="7 9">
    <location>
        <begin position="144"/>
        <end position="145"/>
    </location>
    <ligand>
        <name>L-glutamine</name>
        <dbReference type="ChEBI" id="CHEBI:58359"/>
    </ligand>
</feature>
<dbReference type="PATRIC" id="fig|1698274.3.peg.22"/>
<comment type="subunit">
    <text evidence="7">In the presence of PdxS, forms a dodecamer of heterodimers. Only shows activity in the heterodimer.</text>
</comment>
<evidence type="ECO:0000256" key="4">
    <source>
        <dbReference type="ARBA" id="ARBA00022962"/>
    </source>
</evidence>
<evidence type="ECO:0000256" key="2">
    <source>
        <dbReference type="ARBA" id="ARBA00022801"/>
    </source>
</evidence>
<dbReference type="Gene3D" id="3.40.50.880">
    <property type="match status" value="1"/>
</dbReference>
<evidence type="ECO:0000313" key="10">
    <source>
        <dbReference type="EMBL" id="KXB02542.1"/>
    </source>
</evidence>
<dbReference type="HAMAP" id="MF_01615">
    <property type="entry name" value="PdxT"/>
    <property type="match status" value="1"/>
</dbReference>
<comment type="catalytic activity">
    <reaction evidence="6 7">
        <text>L-glutamine + H2O = L-glutamate + NH4(+)</text>
        <dbReference type="Rhea" id="RHEA:15889"/>
        <dbReference type="ChEBI" id="CHEBI:15377"/>
        <dbReference type="ChEBI" id="CHEBI:28938"/>
        <dbReference type="ChEBI" id="CHEBI:29985"/>
        <dbReference type="ChEBI" id="CHEBI:58359"/>
        <dbReference type="EC" id="3.5.1.2"/>
    </reaction>
</comment>
<comment type="function">
    <text evidence="7">Catalyzes the hydrolysis of glutamine to glutamate and ammonia as part of the biosynthesis of pyridoxal 5'-phosphate. The resulting ammonia molecule is channeled to the active site of PdxS.</text>
</comment>
<comment type="pathway">
    <text evidence="7">Cofactor biosynthesis; pyridoxal 5'-phosphate biosynthesis.</text>
</comment>
<dbReference type="FunFam" id="3.40.50.880:FF:000041">
    <property type="entry name" value="Glutamine amidotransferase subunit pdxT, putative"/>
    <property type="match status" value="1"/>
</dbReference>
<dbReference type="PROSITE" id="PS51273">
    <property type="entry name" value="GATASE_TYPE_1"/>
    <property type="match status" value="1"/>
</dbReference>
<comment type="catalytic activity">
    <reaction evidence="7">
        <text>aldehydo-D-ribose 5-phosphate + D-glyceraldehyde 3-phosphate + L-glutamine = pyridoxal 5'-phosphate + L-glutamate + phosphate + 3 H2O + H(+)</text>
        <dbReference type="Rhea" id="RHEA:31507"/>
        <dbReference type="ChEBI" id="CHEBI:15377"/>
        <dbReference type="ChEBI" id="CHEBI:15378"/>
        <dbReference type="ChEBI" id="CHEBI:29985"/>
        <dbReference type="ChEBI" id="CHEBI:43474"/>
        <dbReference type="ChEBI" id="CHEBI:58273"/>
        <dbReference type="ChEBI" id="CHEBI:58359"/>
        <dbReference type="ChEBI" id="CHEBI:59776"/>
        <dbReference type="ChEBI" id="CHEBI:597326"/>
        <dbReference type="EC" id="4.3.3.6"/>
    </reaction>
</comment>
<keyword evidence="11" id="KW-1185">Reference proteome</keyword>
<dbReference type="GO" id="GO:1903600">
    <property type="term" value="C:glutaminase complex"/>
    <property type="evidence" value="ECO:0007669"/>
    <property type="project" value="TreeGrafter"/>
</dbReference>
<proteinExistence type="inferred from homology"/>
<feature type="binding site" evidence="7 9">
    <location>
        <begin position="52"/>
        <end position="54"/>
    </location>
    <ligand>
        <name>L-glutamine</name>
        <dbReference type="ChEBI" id="CHEBI:58359"/>
    </ligand>
</feature>
<dbReference type="GO" id="GO:0005829">
    <property type="term" value="C:cytosol"/>
    <property type="evidence" value="ECO:0007669"/>
    <property type="project" value="TreeGrafter"/>
</dbReference>
<evidence type="ECO:0000256" key="8">
    <source>
        <dbReference type="PIRSR" id="PIRSR005639-1"/>
    </source>
</evidence>
<comment type="caution">
    <text evidence="10">The sequence shown here is derived from an EMBL/GenBank/DDBJ whole genome shotgun (WGS) entry which is preliminary data.</text>
</comment>
<evidence type="ECO:0000313" key="11">
    <source>
        <dbReference type="Proteomes" id="UP000070035"/>
    </source>
</evidence>
<keyword evidence="10" id="KW-0808">Transferase</keyword>